<feature type="transmembrane region" description="Helical" evidence="1">
    <location>
        <begin position="359"/>
        <end position="379"/>
    </location>
</feature>
<feature type="transmembrane region" description="Helical" evidence="1">
    <location>
        <begin position="295"/>
        <end position="312"/>
    </location>
</feature>
<dbReference type="GeneID" id="84221302"/>
<feature type="transmembrane region" description="Helical" evidence="1">
    <location>
        <begin position="206"/>
        <end position="234"/>
    </location>
</feature>
<dbReference type="SUPFAM" id="SSF103473">
    <property type="entry name" value="MFS general substrate transporter"/>
    <property type="match status" value="1"/>
</dbReference>
<organism evidence="3 4">
    <name type="scientific">Acidiplasma cupricumulans</name>
    <dbReference type="NCBI Taxonomy" id="312540"/>
    <lineage>
        <taxon>Archaea</taxon>
        <taxon>Methanobacteriati</taxon>
        <taxon>Thermoplasmatota</taxon>
        <taxon>Thermoplasmata</taxon>
        <taxon>Thermoplasmatales</taxon>
        <taxon>Ferroplasmaceae</taxon>
        <taxon>Acidiplasma</taxon>
    </lineage>
</organism>
<dbReference type="GO" id="GO:0005886">
    <property type="term" value="C:plasma membrane"/>
    <property type="evidence" value="ECO:0007669"/>
    <property type="project" value="TreeGrafter"/>
</dbReference>
<dbReference type="InParanoid" id="A0A0Q0VSC4"/>
<dbReference type="Gene3D" id="1.20.1250.20">
    <property type="entry name" value="MFS general substrate transporter like domains"/>
    <property type="match status" value="2"/>
</dbReference>
<feature type="transmembrane region" description="Helical" evidence="1">
    <location>
        <begin position="12"/>
        <end position="30"/>
    </location>
</feature>
<feature type="transmembrane region" description="Helical" evidence="1">
    <location>
        <begin position="240"/>
        <end position="259"/>
    </location>
</feature>
<feature type="transmembrane region" description="Helical" evidence="1">
    <location>
        <begin position="333"/>
        <end position="353"/>
    </location>
</feature>
<feature type="transmembrane region" description="Helical" evidence="1">
    <location>
        <begin position="36"/>
        <end position="57"/>
    </location>
</feature>
<dbReference type="InterPro" id="IPR020846">
    <property type="entry name" value="MFS_dom"/>
</dbReference>
<keyword evidence="1" id="KW-1133">Transmembrane helix</keyword>
<dbReference type="EMBL" id="LKBH01000264">
    <property type="protein sequence ID" value="KQB34264.1"/>
    <property type="molecule type" value="Genomic_DNA"/>
</dbReference>
<evidence type="ECO:0000256" key="1">
    <source>
        <dbReference type="SAM" id="Phobius"/>
    </source>
</evidence>
<feature type="transmembrane region" description="Helical" evidence="1">
    <location>
        <begin position="166"/>
        <end position="185"/>
    </location>
</feature>
<keyword evidence="1" id="KW-0472">Membrane</keyword>
<keyword evidence="4" id="KW-1185">Reference proteome</keyword>
<dbReference type="Proteomes" id="UP000050301">
    <property type="component" value="Unassembled WGS sequence"/>
</dbReference>
<name>A0A0Q0VSC4_9ARCH</name>
<dbReference type="GO" id="GO:0022857">
    <property type="term" value="F:transmembrane transporter activity"/>
    <property type="evidence" value="ECO:0007669"/>
    <property type="project" value="InterPro"/>
</dbReference>
<evidence type="ECO:0000259" key="2">
    <source>
        <dbReference type="PROSITE" id="PS50850"/>
    </source>
</evidence>
<feature type="transmembrane region" description="Helical" evidence="1">
    <location>
        <begin position="271"/>
        <end position="289"/>
    </location>
</feature>
<accession>A0A0Q0VSC4</accession>
<dbReference type="AlphaFoldDB" id="A0A0Q0VSC4"/>
<evidence type="ECO:0000313" key="4">
    <source>
        <dbReference type="Proteomes" id="UP000050301"/>
    </source>
</evidence>
<dbReference type="PANTHER" id="PTHR23521:SF2">
    <property type="entry name" value="TRANSPORTER MFS SUPERFAMILY"/>
    <property type="match status" value="1"/>
</dbReference>
<gene>
    <name evidence="3" type="ORF">AOG55_01140</name>
</gene>
<feature type="transmembrane region" description="Helical" evidence="1">
    <location>
        <begin position="137"/>
        <end position="160"/>
    </location>
</feature>
<dbReference type="FunCoup" id="A0A0Q0VSC4">
    <property type="interactions" value="9"/>
</dbReference>
<dbReference type="PANTHER" id="PTHR23521">
    <property type="entry name" value="TRANSPORTER MFS SUPERFAMILY"/>
    <property type="match status" value="1"/>
</dbReference>
<sequence>MEKSKNYPFGRIIIPTFLSFYLNSSIRYFIPAILPFIILNLHISVLLGSLLITSYWAGYTAFQIPSGMLSDKFGLSLTSKLSFSMIFILFILLYFFINNYLSLMIIQFFLGIFSASLYVSDASLVQAWTPRKERTTAIGIYQTAYFVGASIGEFITIEALNITFKLPFYIIFGFLAAVLLIDLTFIKEPEVRKKSKKQKISKDIIYVTFIRFAAGFSYLGFLSLYSTFIVYSGIASGSNLFLYTWIPSIGGIITSPLGGRISKRFKNGRPLIAAVTVLFLGAIIISTAFIKGYLVILPSFLAGFSYGLYAGPSMGMASDVSGGDRNLASASGIINFSSQVGGSISPFVIGYLFSVYGTFSVPFITLGIISIIFIIPVLFKIKKSSIGDEALNE</sequence>
<dbReference type="PROSITE" id="PS50850">
    <property type="entry name" value="MFS"/>
    <property type="match status" value="1"/>
</dbReference>
<reference evidence="3 4" key="1">
    <citation type="submission" date="2015-09" db="EMBL/GenBank/DDBJ databases">
        <title>Heavy metals and arsenic resistance mechanisms in polyextremophilic archaea of the family Ferroplasmaceae.</title>
        <authorList>
            <person name="Bulaev A.G."/>
            <person name="Kanygina A.V."/>
        </authorList>
    </citation>
    <scope>NUCLEOTIDE SEQUENCE [LARGE SCALE GENOMIC DNA]</scope>
    <source>
        <strain evidence="3 4">BH2</strain>
    </source>
</reference>
<feature type="transmembrane region" description="Helical" evidence="1">
    <location>
        <begin position="103"/>
        <end position="125"/>
    </location>
</feature>
<evidence type="ECO:0000313" key="3">
    <source>
        <dbReference type="EMBL" id="KQB34264.1"/>
    </source>
</evidence>
<protein>
    <submittedName>
        <fullName evidence="3">MFS transporter permease</fullName>
    </submittedName>
</protein>
<dbReference type="InterPro" id="IPR011701">
    <property type="entry name" value="MFS"/>
</dbReference>
<dbReference type="RefSeq" id="WP_048102398.1">
    <property type="nucleotide sequence ID" value="NZ_LKBH01000264.1"/>
</dbReference>
<feature type="transmembrane region" description="Helical" evidence="1">
    <location>
        <begin position="77"/>
        <end position="97"/>
    </location>
</feature>
<comment type="caution">
    <text evidence="3">The sequence shown here is derived from an EMBL/GenBank/DDBJ whole genome shotgun (WGS) entry which is preliminary data.</text>
</comment>
<keyword evidence="1" id="KW-0812">Transmembrane</keyword>
<dbReference type="Pfam" id="PF07690">
    <property type="entry name" value="MFS_1"/>
    <property type="match status" value="1"/>
</dbReference>
<proteinExistence type="predicted"/>
<dbReference type="InterPro" id="IPR036259">
    <property type="entry name" value="MFS_trans_sf"/>
</dbReference>
<feature type="domain" description="Major facilitator superfamily (MFS) profile" evidence="2">
    <location>
        <begin position="12"/>
        <end position="385"/>
    </location>
</feature>